<reference evidence="5" key="1">
    <citation type="submission" date="2025-08" db="UniProtKB">
        <authorList>
            <consortium name="Ensembl"/>
        </authorList>
    </citation>
    <scope>IDENTIFICATION</scope>
</reference>
<dbReference type="PANTHER" id="PTHR12277:SF81">
    <property type="entry name" value="PROTEIN ABHD13"/>
    <property type="match status" value="1"/>
</dbReference>
<dbReference type="GO" id="GO:0016020">
    <property type="term" value="C:membrane"/>
    <property type="evidence" value="ECO:0007669"/>
    <property type="project" value="TreeGrafter"/>
</dbReference>
<organism evidence="5 6">
    <name type="scientific">Eptatretus burgeri</name>
    <name type="common">Inshore hagfish</name>
    <dbReference type="NCBI Taxonomy" id="7764"/>
    <lineage>
        <taxon>Eukaryota</taxon>
        <taxon>Metazoa</taxon>
        <taxon>Chordata</taxon>
        <taxon>Craniata</taxon>
        <taxon>Vertebrata</taxon>
        <taxon>Cyclostomata</taxon>
        <taxon>Myxini</taxon>
        <taxon>Myxiniformes</taxon>
        <taxon>Myxinidae</taxon>
        <taxon>Eptatretinae</taxon>
        <taxon>Eptatretus</taxon>
    </lineage>
</organism>
<dbReference type="InterPro" id="IPR029058">
    <property type="entry name" value="AB_hydrolase_fold"/>
</dbReference>
<evidence type="ECO:0000313" key="5">
    <source>
        <dbReference type="Ensembl" id="ENSEBUP00000023650.1"/>
    </source>
</evidence>
<dbReference type="GO" id="GO:0008270">
    <property type="term" value="F:zinc ion binding"/>
    <property type="evidence" value="ECO:0007669"/>
    <property type="project" value="UniProtKB-KW"/>
</dbReference>
<dbReference type="PROSITE" id="PS50966">
    <property type="entry name" value="ZF_SWIM"/>
    <property type="match status" value="1"/>
</dbReference>
<dbReference type="InterPro" id="IPR022742">
    <property type="entry name" value="Hydrolase_4"/>
</dbReference>
<keyword evidence="3" id="KW-0472">Membrane</keyword>
<dbReference type="InterPro" id="IPR007527">
    <property type="entry name" value="Znf_SWIM"/>
</dbReference>
<evidence type="ECO:0000256" key="1">
    <source>
        <dbReference type="ARBA" id="ARBA00006584"/>
    </source>
</evidence>
<protein>
    <submittedName>
        <fullName evidence="5">Abhydrolase domain containing 13</fullName>
    </submittedName>
</protein>
<dbReference type="GO" id="GO:0008474">
    <property type="term" value="F:palmitoyl-(protein) hydrolase activity"/>
    <property type="evidence" value="ECO:0007669"/>
    <property type="project" value="TreeGrafter"/>
</dbReference>
<dbReference type="SUPFAM" id="SSF53474">
    <property type="entry name" value="alpha/beta-Hydrolases"/>
    <property type="match status" value="1"/>
</dbReference>
<dbReference type="GeneTree" id="ENSGT00940000158114"/>
<dbReference type="Pfam" id="PF12146">
    <property type="entry name" value="Hydrolase_4"/>
    <property type="match status" value="1"/>
</dbReference>
<sequence>MALSYRVVSLLKLLTSRALCACRLLLLPLLLVACAHGGAAALVLSLVSLAAVLHKAQDLLLYFPEQPASSRLYVALPTGVPFESVSIRTRDGVRLSALFLPGPGPGPPSATLLYFHGNAGNLGHRLPNALLMALNLKVSVLLLDYRGYGRSEGTPGEAGLYADAAAALAYARGRPDVDSSRIIAFGRSLGGAVAVHLASQHPGCLAALLLENTFTSIPNMASALCPGLPLGRLPRFCFRNIFSSADTIGRCSEPTLFVSGEADTLVPPAMMRRLWELSPARLKRLATFTDGTHNGTWQCRGYFMALRTFLDEAVGPGTTASPEATGISNSGHTVV</sequence>
<dbReference type="Gene3D" id="3.40.50.1820">
    <property type="entry name" value="alpha/beta hydrolase"/>
    <property type="match status" value="1"/>
</dbReference>
<reference evidence="5" key="2">
    <citation type="submission" date="2025-09" db="UniProtKB">
        <authorList>
            <consortium name="Ensembl"/>
        </authorList>
    </citation>
    <scope>IDENTIFICATION</scope>
</reference>
<keyword evidence="3" id="KW-1133">Transmembrane helix</keyword>
<name>A0A8C4R269_EPTBU</name>
<accession>A0A8C4R269</accession>
<dbReference type="PANTHER" id="PTHR12277">
    <property type="entry name" value="ALPHA/BETA HYDROLASE DOMAIN-CONTAINING PROTEIN"/>
    <property type="match status" value="1"/>
</dbReference>
<feature type="domain" description="SWIM-type" evidence="4">
    <location>
        <begin position="5"/>
        <end position="45"/>
    </location>
</feature>
<dbReference type="PROSITE" id="PS51257">
    <property type="entry name" value="PROKAR_LIPOPROTEIN"/>
    <property type="match status" value="1"/>
</dbReference>
<dbReference type="OMA" id="QYWTSED"/>
<evidence type="ECO:0000256" key="2">
    <source>
        <dbReference type="PROSITE-ProRule" id="PRU00325"/>
    </source>
</evidence>
<keyword evidence="6" id="KW-1185">Reference proteome</keyword>
<evidence type="ECO:0000256" key="3">
    <source>
        <dbReference type="SAM" id="Phobius"/>
    </source>
</evidence>
<keyword evidence="2" id="KW-0862">Zinc</keyword>
<dbReference type="Ensembl" id="ENSEBUT00000024226.1">
    <property type="protein sequence ID" value="ENSEBUP00000023650.1"/>
    <property type="gene ID" value="ENSEBUG00000014577.1"/>
</dbReference>
<keyword evidence="2" id="KW-0479">Metal-binding</keyword>
<dbReference type="Proteomes" id="UP000694388">
    <property type="component" value="Unplaced"/>
</dbReference>
<feature type="transmembrane region" description="Helical" evidence="3">
    <location>
        <begin position="30"/>
        <end position="53"/>
    </location>
</feature>
<evidence type="ECO:0000313" key="6">
    <source>
        <dbReference type="Proteomes" id="UP000694388"/>
    </source>
</evidence>
<keyword evidence="2" id="KW-0863">Zinc-finger</keyword>
<keyword evidence="3" id="KW-0812">Transmembrane</keyword>
<proteinExistence type="inferred from homology"/>
<dbReference type="AlphaFoldDB" id="A0A8C4R269"/>
<evidence type="ECO:0000259" key="4">
    <source>
        <dbReference type="PROSITE" id="PS50966"/>
    </source>
</evidence>
<comment type="similarity">
    <text evidence="1">Belongs to the serine esterase family.</text>
</comment>